<accession>A0ACB9CL38</accession>
<comment type="caution">
    <text evidence="1">The sequence shown here is derived from an EMBL/GenBank/DDBJ whole genome shotgun (WGS) entry which is preliminary data.</text>
</comment>
<reference evidence="1 2" key="2">
    <citation type="journal article" date="2022" name="Mol. Ecol. Resour.">
        <title>The genomes of chicory, endive, great burdock and yacon provide insights into Asteraceae paleo-polyploidization history and plant inulin production.</title>
        <authorList>
            <person name="Fan W."/>
            <person name="Wang S."/>
            <person name="Wang H."/>
            <person name="Wang A."/>
            <person name="Jiang F."/>
            <person name="Liu H."/>
            <person name="Zhao H."/>
            <person name="Xu D."/>
            <person name="Zhang Y."/>
        </authorList>
    </citation>
    <scope>NUCLEOTIDE SEQUENCE [LARGE SCALE GENOMIC DNA]</scope>
    <source>
        <strain evidence="2">cv. Niubang</strain>
    </source>
</reference>
<proteinExistence type="predicted"/>
<evidence type="ECO:0000313" key="2">
    <source>
        <dbReference type="Proteomes" id="UP001055879"/>
    </source>
</evidence>
<reference evidence="2" key="1">
    <citation type="journal article" date="2022" name="Mol. Ecol. Resour.">
        <title>The genomes of chicory, endive, great burdock and yacon provide insights into Asteraceae palaeo-polyploidization history and plant inulin production.</title>
        <authorList>
            <person name="Fan W."/>
            <person name="Wang S."/>
            <person name="Wang H."/>
            <person name="Wang A."/>
            <person name="Jiang F."/>
            <person name="Liu H."/>
            <person name="Zhao H."/>
            <person name="Xu D."/>
            <person name="Zhang Y."/>
        </authorList>
    </citation>
    <scope>NUCLEOTIDE SEQUENCE [LARGE SCALE GENOMIC DNA]</scope>
    <source>
        <strain evidence="2">cv. Niubang</strain>
    </source>
</reference>
<protein>
    <submittedName>
        <fullName evidence="1">Uncharacterized protein</fullName>
    </submittedName>
</protein>
<name>A0ACB9CL38_ARCLA</name>
<keyword evidence="2" id="KW-1185">Reference proteome</keyword>
<evidence type="ECO:0000313" key="1">
    <source>
        <dbReference type="EMBL" id="KAI3734847.1"/>
    </source>
</evidence>
<organism evidence="1 2">
    <name type="scientific">Arctium lappa</name>
    <name type="common">Greater burdock</name>
    <name type="synonym">Lappa major</name>
    <dbReference type="NCBI Taxonomy" id="4217"/>
    <lineage>
        <taxon>Eukaryota</taxon>
        <taxon>Viridiplantae</taxon>
        <taxon>Streptophyta</taxon>
        <taxon>Embryophyta</taxon>
        <taxon>Tracheophyta</taxon>
        <taxon>Spermatophyta</taxon>
        <taxon>Magnoliopsida</taxon>
        <taxon>eudicotyledons</taxon>
        <taxon>Gunneridae</taxon>
        <taxon>Pentapetalae</taxon>
        <taxon>asterids</taxon>
        <taxon>campanulids</taxon>
        <taxon>Asterales</taxon>
        <taxon>Asteraceae</taxon>
        <taxon>Carduoideae</taxon>
        <taxon>Cardueae</taxon>
        <taxon>Arctiinae</taxon>
        <taxon>Arctium</taxon>
    </lineage>
</organism>
<sequence length="92" mass="10545">MIRLPGGRKRSERLMKKNSFSNYMNTADNPLDEDGNEIKSMNSQESKGSTSNNPTVVKQLIELNNQCSFEGKFMYIDIYQMGVFQLSNALWN</sequence>
<dbReference type="Proteomes" id="UP001055879">
    <property type="component" value="Linkage Group LG04"/>
</dbReference>
<dbReference type="EMBL" id="CM042050">
    <property type="protein sequence ID" value="KAI3734847.1"/>
    <property type="molecule type" value="Genomic_DNA"/>
</dbReference>
<gene>
    <name evidence="1" type="ORF">L6452_14327</name>
</gene>